<dbReference type="Proteomes" id="UP000244855">
    <property type="component" value="Unassembled WGS sequence"/>
</dbReference>
<dbReference type="SUPFAM" id="SSF56176">
    <property type="entry name" value="FAD-binding/transporter-associated domain-like"/>
    <property type="match status" value="1"/>
</dbReference>
<keyword evidence="2" id="KW-0285">Flavoprotein</keyword>
<organism evidence="7 8">
    <name type="scientific">Periconia macrospinosa</name>
    <dbReference type="NCBI Taxonomy" id="97972"/>
    <lineage>
        <taxon>Eukaryota</taxon>
        <taxon>Fungi</taxon>
        <taxon>Dikarya</taxon>
        <taxon>Ascomycota</taxon>
        <taxon>Pezizomycotina</taxon>
        <taxon>Dothideomycetes</taxon>
        <taxon>Pleosporomycetidae</taxon>
        <taxon>Pleosporales</taxon>
        <taxon>Massarineae</taxon>
        <taxon>Periconiaceae</taxon>
        <taxon>Periconia</taxon>
    </lineage>
</organism>
<dbReference type="InterPro" id="IPR016169">
    <property type="entry name" value="FAD-bd_PCMH_sub2"/>
</dbReference>
<dbReference type="InterPro" id="IPR050416">
    <property type="entry name" value="FAD-linked_Oxidoreductase"/>
</dbReference>
<accession>A0A2V1E6Z4</accession>
<dbReference type="PANTHER" id="PTHR42973">
    <property type="entry name" value="BINDING OXIDOREDUCTASE, PUTATIVE (AFU_ORTHOLOGUE AFUA_1G17690)-RELATED"/>
    <property type="match status" value="1"/>
</dbReference>
<feature type="signal peptide" evidence="5">
    <location>
        <begin position="1"/>
        <end position="20"/>
    </location>
</feature>
<dbReference type="AlphaFoldDB" id="A0A2V1E6Z4"/>
<evidence type="ECO:0000313" key="8">
    <source>
        <dbReference type="Proteomes" id="UP000244855"/>
    </source>
</evidence>
<dbReference type="InterPro" id="IPR006094">
    <property type="entry name" value="Oxid_FAD_bind_N"/>
</dbReference>
<evidence type="ECO:0000256" key="5">
    <source>
        <dbReference type="SAM" id="SignalP"/>
    </source>
</evidence>
<reference evidence="7 8" key="1">
    <citation type="journal article" date="2018" name="Sci. Rep.">
        <title>Comparative genomics provides insights into the lifestyle and reveals functional heterogeneity of dark septate endophytic fungi.</title>
        <authorList>
            <person name="Knapp D.G."/>
            <person name="Nemeth J.B."/>
            <person name="Barry K."/>
            <person name="Hainaut M."/>
            <person name="Henrissat B."/>
            <person name="Johnson J."/>
            <person name="Kuo A."/>
            <person name="Lim J.H.P."/>
            <person name="Lipzen A."/>
            <person name="Nolan M."/>
            <person name="Ohm R.A."/>
            <person name="Tamas L."/>
            <person name="Grigoriev I.V."/>
            <person name="Spatafora J.W."/>
            <person name="Nagy L.G."/>
            <person name="Kovacs G.M."/>
        </authorList>
    </citation>
    <scope>NUCLEOTIDE SEQUENCE [LARGE SCALE GENOMIC DNA]</scope>
    <source>
        <strain evidence="7 8">DSE2036</strain>
    </source>
</reference>
<evidence type="ECO:0000256" key="2">
    <source>
        <dbReference type="ARBA" id="ARBA00022630"/>
    </source>
</evidence>
<name>A0A2V1E6Z4_9PLEO</name>
<evidence type="ECO:0000313" key="7">
    <source>
        <dbReference type="EMBL" id="PVI05025.1"/>
    </source>
</evidence>
<dbReference type="STRING" id="97972.A0A2V1E6Z4"/>
<dbReference type="InterPro" id="IPR016166">
    <property type="entry name" value="FAD-bd_PCMH"/>
</dbReference>
<dbReference type="Gene3D" id="3.30.465.10">
    <property type="match status" value="1"/>
</dbReference>
<keyword evidence="4" id="KW-0560">Oxidoreductase</keyword>
<evidence type="ECO:0000256" key="1">
    <source>
        <dbReference type="ARBA" id="ARBA00005466"/>
    </source>
</evidence>
<dbReference type="PANTHER" id="PTHR42973:SF4">
    <property type="entry name" value="FAD BINDING DOMAIN PROTEIN"/>
    <property type="match status" value="1"/>
</dbReference>
<evidence type="ECO:0000256" key="3">
    <source>
        <dbReference type="ARBA" id="ARBA00022827"/>
    </source>
</evidence>
<dbReference type="GO" id="GO:0071949">
    <property type="term" value="F:FAD binding"/>
    <property type="evidence" value="ECO:0007669"/>
    <property type="project" value="InterPro"/>
</dbReference>
<keyword evidence="3" id="KW-0274">FAD</keyword>
<gene>
    <name evidence="7" type="ORF">DM02DRAFT_611128</name>
</gene>
<feature type="chain" id="PRO_5016087037" evidence="5">
    <location>
        <begin position="21"/>
        <end position="515"/>
    </location>
</feature>
<sequence>MALLSLMWALWLCFSILVDSAAISSNDILNQLKSKGACCTALQYFLPGKVVFQTDVDYLKSQKSFWSSQEQSVKPTCIVIPTSTQEVSNAVTILSIGFQASIPGCQFAVRGGGHTPHAGAANIQGGVTLDLQSMNSVAIASDQQSAVLGAGNRFGNAYKPLSEQDLAMVGGRLTSVGAAGLLTGGGVSFFSGLYGLACNNIISHEVVLGNGTVVTASSTSNPTLFRALKGGGNNFGIVTSFTVKLRPQSAFWGGQITQAFTNKDAAISFMAQFARSDTYDPSAALIFTFAWVSGLPISIFHYTTYANGSATWPPPAFAALDAQPKLVSTVRKDKIPSFSDELSSEAGLLKGKQNVFLTVTFVNDGGTAAESYMKQVVELTDAVTKELLLIVGFTLTLSFQPFPHVLYSKDAASNALGLEKYTDDLINVLYTVSWALPLDNDVVYARLQKLELDLQSLAREKGLQNEWLYLNYAAGWQKPVQAYGTESVSFLKGVSDAYDPAKIFQKAVPGGFKLS</sequence>
<evidence type="ECO:0000256" key="4">
    <source>
        <dbReference type="ARBA" id="ARBA00023002"/>
    </source>
</evidence>
<proteinExistence type="inferred from homology"/>
<dbReference type="GO" id="GO:0016491">
    <property type="term" value="F:oxidoreductase activity"/>
    <property type="evidence" value="ECO:0007669"/>
    <property type="project" value="UniProtKB-KW"/>
</dbReference>
<evidence type="ECO:0000259" key="6">
    <source>
        <dbReference type="PROSITE" id="PS51387"/>
    </source>
</evidence>
<dbReference type="EMBL" id="KZ805317">
    <property type="protein sequence ID" value="PVI05025.1"/>
    <property type="molecule type" value="Genomic_DNA"/>
</dbReference>
<dbReference type="Pfam" id="PF01565">
    <property type="entry name" value="FAD_binding_4"/>
    <property type="match status" value="1"/>
</dbReference>
<dbReference type="OrthoDB" id="2151789at2759"/>
<protein>
    <submittedName>
        <fullName evidence="7">FAD-binding domain-containing protein</fullName>
    </submittedName>
</protein>
<feature type="domain" description="FAD-binding PCMH-type" evidence="6">
    <location>
        <begin position="71"/>
        <end position="248"/>
    </location>
</feature>
<keyword evidence="5" id="KW-0732">Signal</keyword>
<dbReference type="PROSITE" id="PS51387">
    <property type="entry name" value="FAD_PCMH"/>
    <property type="match status" value="1"/>
</dbReference>
<keyword evidence="8" id="KW-1185">Reference proteome</keyword>
<comment type="similarity">
    <text evidence="1">Belongs to the oxygen-dependent FAD-linked oxidoreductase family.</text>
</comment>
<dbReference type="InterPro" id="IPR036318">
    <property type="entry name" value="FAD-bd_PCMH-like_sf"/>
</dbReference>